<dbReference type="PANTHER" id="PTHR48081:SF8">
    <property type="entry name" value="ALPHA_BETA HYDROLASE FOLD-3 DOMAIN-CONTAINING PROTEIN-RELATED"/>
    <property type="match status" value="1"/>
</dbReference>
<dbReference type="GO" id="GO:0016787">
    <property type="term" value="F:hydrolase activity"/>
    <property type="evidence" value="ECO:0007669"/>
    <property type="project" value="UniProtKB-KW"/>
</dbReference>
<name>A0A6J4L265_9ACTN</name>
<dbReference type="AlphaFoldDB" id="A0A6J4L265"/>
<evidence type="ECO:0000259" key="2">
    <source>
        <dbReference type="Pfam" id="PF07859"/>
    </source>
</evidence>
<accession>A0A6J4L265</accession>
<dbReference type="PANTHER" id="PTHR48081">
    <property type="entry name" value="AB HYDROLASE SUPERFAMILY PROTEIN C4A8.06C"/>
    <property type="match status" value="1"/>
</dbReference>
<dbReference type="EMBL" id="CADCUB010000056">
    <property type="protein sequence ID" value="CAA9320273.1"/>
    <property type="molecule type" value="Genomic_DNA"/>
</dbReference>
<dbReference type="Pfam" id="PF07859">
    <property type="entry name" value="Abhydrolase_3"/>
    <property type="match status" value="1"/>
</dbReference>
<dbReference type="InterPro" id="IPR050300">
    <property type="entry name" value="GDXG_lipolytic_enzyme"/>
</dbReference>
<protein>
    <submittedName>
        <fullName evidence="3">Esterase/lipase/thioesterase</fullName>
    </submittedName>
</protein>
<dbReference type="Gene3D" id="3.40.50.1820">
    <property type="entry name" value="alpha/beta hydrolase"/>
    <property type="match status" value="1"/>
</dbReference>
<feature type="domain" description="Alpha/beta hydrolase fold-3" evidence="2">
    <location>
        <begin position="84"/>
        <end position="289"/>
    </location>
</feature>
<evidence type="ECO:0000313" key="3">
    <source>
        <dbReference type="EMBL" id="CAA9320273.1"/>
    </source>
</evidence>
<reference evidence="3" key="1">
    <citation type="submission" date="2020-02" db="EMBL/GenBank/DDBJ databases">
        <authorList>
            <person name="Meier V. D."/>
        </authorList>
    </citation>
    <scope>NUCLEOTIDE SEQUENCE</scope>
    <source>
        <strain evidence="3">AVDCRST_MAG07</strain>
    </source>
</reference>
<dbReference type="SUPFAM" id="SSF53474">
    <property type="entry name" value="alpha/beta-Hydrolases"/>
    <property type="match status" value="1"/>
</dbReference>
<sequence>MARMDLRVHLVGRALATMSVAHMDAQRLERMQRQGLPRNALTDLVLGGVVRGVRVSEGTARGATGPVAVRTYRPAQATDPLPLVVHFHGGGWTLGNLDSGGWLCSNVAATVGAVVVSVDYRLAPGHRWPAAAEDCYAALVDVVERADSFDADPTRVAVMGDSAGGNLSAVVCLMARDRSGPPITHQGLVYPAVDLTMSAASIDSNATAPFLTKADCIAFRDHYLGGQDQRHPYASPLFAEDHSGLPPALVQVAEHDPIRDDGVHYAGVLRDAGVPVRLTEYVGMPHGFLSFPRLCRSAPQALAELCTEQAAVLGR</sequence>
<organism evidence="3">
    <name type="scientific">uncultured Frankineae bacterium</name>
    <dbReference type="NCBI Taxonomy" id="437475"/>
    <lineage>
        <taxon>Bacteria</taxon>
        <taxon>Bacillati</taxon>
        <taxon>Actinomycetota</taxon>
        <taxon>Actinomycetes</taxon>
        <taxon>Frankiales</taxon>
        <taxon>environmental samples</taxon>
    </lineage>
</organism>
<evidence type="ECO:0000256" key="1">
    <source>
        <dbReference type="ARBA" id="ARBA00022801"/>
    </source>
</evidence>
<dbReference type="InterPro" id="IPR029058">
    <property type="entry name" value="AB_hydrolase_fold"/>
</dbReference>
<dbReference type="InterPro" id="IPR013094">
    <property type="entry name" value="AB_hydrolase_3"/>
</dbReference>
<gene>
    <name evidence="3" type="ORF">AVDCRST_MAG07-1154</name>
</gene>
<proteinExistence type="predicted"/>
<keyword evidence="1" id="KW-0378">Hydrolase</keyword>